<dbReference type="InterPro" id="IPR023393">
    <property type="entry name" value="START-like_dom_sf"/>
</dbReference>
<dbReference type="Proteomes" id="UP001485043">
    <property type="component" value="Unassembled WGS sequence"/>
</dbReference>
<evidence type="ECO:0000313" key="1">
    <source>
        <dbReference type="EMBL" id="KAK9865720.1"/>
    </source>
</evidence>
<dbReference type="AlphaFoldDB" id="A0AAW1T842"/>
<comment type="caution">
    <text evidence="1">The sequence shown here is derived from an EMBL/GenBank/DDBJ whole genome shotgun (WGS) entry which is preliminary data.</text>
</comment>
<evidence type="ECO:0000313" key="2">
    <source>
        <dbReference type="Proteomes" id="UP001485043"/>
    </source>
</evidence>
<dbReference type="EMBL" id="JALJOV010000223">
    <property type="protein sequence ID" value="KAK9865720.1"/>
    <property type="molecule type" value="Genomic_DNA"/>
</dbReference>
<organism evidence="1 2">
    <name type="scientific">Apatococcus fuscideae</name>
    <dbReference type="NCBI Taxonomy" id="2026836"/>
    <lineage>
        <taxon>Eukaryota</taxon>
        <taxon>Viridiplantae</taxon>
        <taxon>Chlorophyta</taxon>
        <taxon>core chlorophytes</taxon>
        <taxon>Trebouxiophyceae</taxon>
        <taxon>Chlorellales</taxon>
        <taxon>Chlorellaceae</taxon>
        <taxon>Apatococcus</taxon>
    </lineage>
</organism>
<reference evidence="1 2" key="1">
    <citation type="journal article" date="2024" name="Nat. Commun.">
        <title>Phylogenomics reveals the evolutionary origins of lichenization in chlorophyte algae.</title>
        <authorList>
            <person name="Puginier C."/>
            <person name="Libourel C."/>
            <person name="Otte J."/>
            <person name="Skaloud P."/>
            <person name="Haon M."/>
            <person name="Grisel S."/>
            <person name="Petersen M."/>
            <person name="Berrin J.G."/>
            <person name="Delaux P.M."/>
            <person name="Dal Grande F."/>
            <person name="Keller J."/>
        </authorList>
    </citation>
    <scope>NUCLEOTIDE SEQUENCE [LARGE SCALE GENOMIC DNA]</scope>
    <source>
        <strain evidence="1 2">SAG 2523</strain>
    </source>
</reference>
<dbReference type="SUPFAM" id="SSF55961">
    <property type="entry name" value="Bet v1-like"/>
    <property type="match status" value="1"/>
</dbReference>
<dbReference type="Gene3D" id="3.30.530.20">
    <property type="match status" value="1"/>
</dbReference>
<keyword evidence="2" id="KW-1185">Reference proteome</keyword>
<name>A0AAW1T842_9CHLO</name>
<sequence length="279" mass="30979">MAHSQSVELNDLADITVEVSTIIPVRVEQCWQTVREFGKLSVYAPDLQVCGARCLVQCSMLGGFPSTAVGGVRMLQIGNDCLVEQLGALNDHEHFIGWHVVSHPQSSNPFPGAYLNGRVKLTCESVSTIHQTLVKLEVSFLTKFQSTDSMRSCIRLMYESMLESLSFRLTQPSASLLAALQPEILADTGMQSTEQAARLPKTLNLIMNSKDVKGRPKAFSLCQQWDPGSICLTIDQHLLQYLLTARPLPFSMLNFFSLQSRWSSVARLFCMSSLFSTLL</sequence>
<gene>
    <name evidence="1" type="ORF">WJX84_002790</name>
</gene>
<protein>
    <submittedName>
        <fullName evidence="1">Uncharacterized protein</fullName>
    </submittedName>
</protein>
<accession>A0AAW1T842</accession>
<proteinExistence type="predicted"/>